<dbReference type="EMBL" id="PQXN01000058">
    <property type="protein sequence ID" value="TGO58162.1"/>
    <property type="molecule type" value="Genomic_DNA"/>
</dbReference>
<comment type="caution">
    <text evidence="1">The sequence shown here is derived from an EMBL/GenBank/DDBJ whole genome shotgun (WGS) entry which is preliminary data.</text>
</comment>
<proteinExistence type="predicted"/>
<dbReference type="OrthoDB" id="3475506at2759"/>
<name>A0A4Z1IF06_9HELO</name>
<evidence type="ECO:0000313" key="2">
    <source>
        <dbReference type="Proteomes" id="UP000297527"/>
    </source>
</evidence>
<protein>
    <submittedName>
        <fullName evidence="1">Uncharacterized protein</fullName>
    </submittedName>
</protein>
<gene>
    <name evidence="1" type="ORF">BCON_0058g00450</name>
</gene>
<keyword evidence="2" id="KW-1185">Reference proteome</keyword>
<dbReference type="Proteomes" id="UP000297527">
    <property type="component" value="Unassembled WGS sequence"/>
</dbReference>
<accession>A0A4Z1IF06</accession>
<reference evidence="1 2" key="1">
    <citation type="submission" date="2017-12" db="EMBL/GenBank/DDBJ databases">
        <title>Comparative genomics of Botrytis spp.</title>
        <authorList>
            <person name="Valero-Jimenez C.A."/>
            <person name="Tapia P."/>
            <person name="Veloso J."/>
            <person name="Silva-Moreno E."/>
            <person name="Staats M."/>
            <person name="Valdes J.H."/>
            <person name="Van Kan J.A.L."/>
        </authorList>
    </citation>
    <scope>NUCLEOTIDE SEQUENCE [LARGE SCALE GENOMIC DNA]</scope>
    <source>
        <strain evidence="1 2">MUCL11595</strain>
    </source>
</reference>
<dbReference type="AlphaFoldDB" id="A0A4Z1IF06"/>
<sequence length="199" mass="23135">MSFISFIALEIVGGSMTLNNITHLALNVDFEYDSDELYMRVLAKFYISLSIGCPALNTLKFIFDGGVGPATWCIPEYRQLVDISEGRVDLDWDFPRLKQSLNEEFRFSPDRGQHPDLHSALEDLKEIDMESKELLKNFDHFINTTENDMWDKPREETLKYWKNIRPTPVFLMRCRDHFRSLIMTSSPGLMNKLGTLESE</sequence>
<organism evidence="1 2">
    <name type="scientific">Botryotinia convoluta</name>
    <dbReference type="NCBI Taxonomy" id="54673"/>
    <lineage>
        <taxon>Eukaryota</taxon>
        <taxon>Fungi</taxon>
        <taxon>Dikarya</taxon>
        <taxon>Ascomycota</taxon>
        <taxon>Pezizomycotina</taxon>
        <taxon>Leotiomycetes</taxon>
        <taxon>Helotiales</taxon>
        <taxon>Sclerotiniaceae</taxon>
        <taxon>Botryotinia</taxon>
    </lineage>
</organism>
<evidence type="ECO:0000313" key="1">
    <source>
        <dbReference type="EMBL" id="TGO58162.1"/>
    </source>
</evidence>